<dbReference type="GO" id="GO:0008270">
    <property type="term" value="F:zinc ion binding"/>
    <property type="evidence" value="ECO:0007669"/>
    <property type="project" value="UniProtKB-KW"/>
</dbReference>
<dbReference type="PANTHER" id="PTHR13206:SF0">
    <property type="entry name" value="E3 UBIQUITIN-PROTEIN LIGASE FANCL"/>
    <property type="match status" value="1"/>
</dbReference>
<dbReference type="EMBL" id="JNBR01000410">
    <property type="protein sequence ID" value="OQR93422.1"/>
    <property type="molecule type" value="Genomic_DNA"/>
</dbReference>
<dbReference type="InterPro" id="IPR043898">
    <property type="entry name" value="FANCL_d2"/>
</dbReference>
<dbReference type="Proteomes" id="UP000243579">
    <property type="component" value="Unassembled WGS sequence"/>
</dbReference>
<accession>A0A1V9Z663</accession>
<dbReference type="Pfam" id="PF11793">
    <property type="entry name" value="FANCL_C"/>
    <property type="match status" value="1"/>
</dbReference>
<dbReference type="GO" id="GO:0061630">
    <property type="term" value="F:ubiquitin protein ligase activity"/>
    <property type="evidence" value="ECO:0007669"/>
    <property type="project" value="TreeGrafter"/>
</dbReference>
<dbReference type="GO" id="GO:0006513">
    <property type="term" value="P:protein monoubiquitination"/>
    <property type="evidence" value="ECO:0007669"/>
    <property type="project" value="TreeGrafter"/>
</dbReference>
<dbReference type="STRING" id="1202772.A0A1V9Z663"/>
<dbReference type="Pfam" id="PF09765">
    <property type="entry name" value="FANCL_d1"/>
    <property type="match status" value="1"/>
</dbReference>
<dbReference type="GO" id="GO:0036297">
    <property type="term" value="P:interstrand cross-link repair"/>
    <property type="evidence" value="ECO:0007669"/>
    <property type="project" value="InterPro"/>
</dbReference>
<dbReference type="InterPro" id="IPR016135">
    <property type="entry name" value="UBQ-conjugating_enzyme/RWD"/>
</dbReference>
<dbReference type="InterPro" id="IPR026848">
    <property type="entry name" value="Fancl"/>
</dbReference>
<keyword evidence="1" id="KW-0863">Zinc-finger</keyword>
<dbReference type="SMART" id="SM01197">
    <property type="entry name" value="FANCL_C"/>
    <property type="match status" value="1"/>
</dbReference>
<dbReference type="GO" id="GO:0043240">
    <property type="term" value="C:Fanconi anaemia nuclear complex"/>
    <property type="evidence" value="ECO:0007669"/>
    <property type="project" value="InterPro"/>
</dbReference>
<proteinExistence type="predicted"/>
<evidence type="ECO:0000313" key="4">
    <source>
        <dbReference type="Proteomes" id="UP000243579"/>
    </source>
</evidence>
<dbReference type="Gene3D" id="3.10.110.10">
    <property type="entry name" value="Ubiquitin Conjugating Enzyme"/>
    <property type="match status" value="1"/>
</dbReference>
<sequence length="368" mass="41049">MGVLVPEDPSCRSYRGFLTAPGDRQFLVRVTNVVDASLKDAGLEMDPQLSGLLAAHMTVVSRRLQQSPTLSAFMNELTDLATSALRMPTLATDLHAPALSFFETLLEDIAAVGWDRIAEVTTDAHGHWNGLQVNVPDAKGRVHVVSFQMNADYPRSAPRWGADVPEPLPPLQWFPTSTLTDALDQMAAVLAKYQSFWDVLDDIDKKCCVLEPHRPTRACKRRRLAVVPQVSLQFEIADPLAPRALVDVVWFGNEATVGPLREALYRQLSKWRPADDLRKNLQRVLGLTFPSPKSSKLESFQVECGICYAYRLEDGGTPDRVCDHPPCARPFHHSCLLEWLKAIATSRKSFQTIFGECPYCREPISAKL</sequence>
<dbReference type="Gene3D" id="3.10.110.20">
    <property type="entry name" value="RWD domain-like"/>
    <property type="match status" value="1"/>
</dbReference>
<dbReference type="InterPro" id="IPR013083">
    <property type="entry name" value="Znf_RING/FYVE/PHD"/>
</dbReference>
<dbReference type="PROSITE" id="PS50089">
    <property type="entry name" value="ZF_RING_2"/>
    <property type="match status" value="1"/>
</dbReference>
<dbReference type="InterPro" id="IPR043003">
    <property type="entry name" value="FANCL_d3_sf"/>
</dbReference>
<keyword evidence="4" id="KW-1185">Reference proteome</keyword>
<dbReference type="SUPFAM" id="SSF57850">
    <property type="entry name" value="RING/U-box"/>
    <property type="match status" value="1"/>
</dbReference>
<dbReference type="AlphaFoldDB" id="A0A1V9Z663"/>
<dbReference type="PANTHER" id="PTHR13206">
    <property type="entry name" value="UBIQUITIN LIGASE PROTEIN PHF9 FANCONI ANEMIA GROUP L PROTEIN"/>
    <property type="match status" value="1"/>
</dbReference>
<dbReference type="CDD" id="cd23786">
    <property type="entry name" value="ELF_FANCL"/>
    <property type="match status" value="1"/>
</dbReference>
<dbReference type="InterPro" id="IPR001841">
    <property type="entry name" value="Znf_RING"/>
</dbReference>
<organism evidence="3 4">
    <name type="scientific">Achlya hypogyna</name>
    <name type="common">Oomycete</name>
    <name type="synonym">Protoachlya hypogyna</name>
    <dbReference type="NCBI Taxonomy" id="1202772"/>
    <lineage>
        <taxon>Eukaryota</taxon>
        <taxon>Sar</taxon>
        <taxon>Stramenopiles</taxon>
        <taxon>Oomycota</taxon>
        <taxon>Saprolegniomycetes</taxon>
        <taxon>Saprolegniales</taxon>
        <taxon>Achlyaceae</taxon>
        <taxon>Achlya</taxon>
    </lineage>
</organism>
<reference evidence="3 4" key="1">
    <citation type="journal article" date="2014" name="Genome Biol. Evol.">
        <title>The secreted proteins of Achlya hypogyna and Thraustotheca clavata identify the ancestral oomycete secretome and reveal gene acquisitions by horizontal gene transfer.</title>
        <authorList>
            <person name="Misner I."/>
            <person name="Blouin N."/>
            <person name="Leonard G."/>
            <person name="Richards T.A."/>
            <person name="Lane C.E."/>
        </authorList>
    </citation>
    <scope>NUCLEOTIDE SEQUENCE [LARGE SCALE GENOMIC DNA]</scope>
    <source>
        <strain evidence="3 4">ATCC 48635</strain>
    </source>
</reference>
<dbReference type="CDD" id="cd23832">
    <property type="entry name" value="DRWD-C_FANCL"/>
    <property type="match status" value="1"/>
</dbReference>
<dbReference type="InterPro" id="IPR019162">
    <property type="entry name" value="FancL_WD-rpt_cont_dom"/>
</dbReference>
<keyword evidence="1" id="KW-0479">Metal-binding</keyword>
<comment type="caution">
    <text evidence="3">The sequence shown here is derived from an EMBL/GenBank/DDBJ whole genome shotgun (WGS) entry which is preliminary data.</text>
</comment>
<keyword evidence="1" id="KW-0862">Zinc</keyword>
<dbReference type="Gene3D" id="3.30.40.10">
    <property type="entry name" value="Zinc/RING finger domain, C3HC4 (zinc finger)"/>
    <property type="match status" value="1"/>
</dbReference>
<protein>
    <submittedName>
        <fullName evidence="3">Fanconi anemia, complementation group L</fullName>
    </submittedName>
</protein>
<dbReference type="OrthoDB" id="10263265at2759"/>
<name>A0A1V9Z663_ACHHY</name>
<evidence type="ECO:0000259" key="2">
    <source>
        <dbReference type="PROSITE" id="PS50089"/>
    </source>
</evidence>
<dbReference type="CDD" id="cd16490">
    <property type="entry name" value="RING-CH-C4HC3_FANCL"/>
    <property type="match status" value="1"/>
</dbReference>
<evidence type="ECO:0000256" key="1">
    <source>
        <dbReference type="PROSITE-ProRule" id="PRU00175"/>
    </source>
</evidence>
<gene>
    <name evidence="3" type="ORF">ACHHYP_20104</name>
</gene>
<dbReference type="InterPro" id="IPR026850">
    <property type="entry name" value="FANCL_C"/>
</dbReference>
<feature type="domain" description="RING-type" evidence="2">
    <location>
        <begin position="304"/>
        <end position="361"/>
    </location>
</feature>
<dbReference type="InterPro" id="IPR044037">
    <property type="entry name" value="FANCL_d3"/>
</dbReference>
<evidence type="ECO:0000313" key="3">
    <source>
        <dbReference type="EMBL" id="OQR93422.1"/>
    </source>
</evidence>
<dbReference type="CDD" id="cd23831">
    <property type="entry name" value="DRWD-N_FANCL"/>
    <property type="match status" value="1"/>
</dbReference>
<dbReference type="Pfam" id="PF18890">
    <property type="entry name" value="FANCL_d2"/>
    <property type="match status" value="1"/>
</dbReference>
<dbReference type="Pfam" id="PF18891">
    <property type="entry name" value="FANCL_d3"/>
    <property type="match status" value="1"/>
</dbReference>